<dbReference type="SUPFAM" id="SSF47616">
    <property type="entry name" value="GST C-terminal domain-like"/>
    <property type="match status" value="1"/>
</dbReference>
<accession>A0ABW8YNP2</accession>
<dbReference type="EMBL" id="JBELQC010000002">
    <property type="protein sequence ID" value="MFL9841903.1"/>
    <property type="molecule type" value="Genomic_DNA"/>
</dbReference>
<evidence type="ECO:0008006" key="3">
    <source>
        <dbReference type="Google" id="ProtNLM"/>
    </source>
</evidence>
<keyword evidence="2" id="KW-1185">Reference proteome</keyword>
<dbReference type="RefSeq" id="WP_408079050.1">
    <property type="nucleotide sequence ID" value="NZ_JBELQC010000002.1"/>
</dbReference>
<comment type="caution">
    <text evidence="1">The sequence shown here is derived from an EMBL/GenBank/DDBJ whole genome shotgun (WGS) entry which is preliminary data.</text>
</comment>
<protein>
    <recommendedName>
        <fullName evidence="3">Glutathione S-transferase</fullName>
    </recommendedName>
</protein>
<gene>
    <name evidence="1" type="ORF">ABS767_13085</name>
</gene>
<name>A0ABW8YNP2_9SPHN</name>
<organism evidence="1 2">
    <name type="scientific">Sphingomonas plantiphila</name>
    <dbReference type="NCBI Taxonomy" id="3163295"/>
    <lineage>
        <taxon>Bacteria</taxon>
        <taxon>Pseudomonadati</taxon>
        <taxon>Pseudomonadota</taxon>
        <taxon>Alphaproteobacteria</taxon>
        <taxon>Sphingomonadales</taxon>
        <taxon>Sphingomonadaceae</taxon>
        <taxon>Sphingomonas</taxon>
    </lineage>
</organism>
<dbReference type="Proteomes" id="UP001629244">
    <property type="component" value="Unassembled WGS sequence"/>
</dbReference>
<proteinExistence type="predicted"/>
<reference evidence="1 2" key="1">
    <citation type="submission" date="2024-06" db="EMBL/GenBank/DDBJ databases">
        <authorList>
            <person name="Kaempfer P."/>
            <person name="Viver T."/>
        </authorList>
    </citation>
    <scope>NUCLEOTIDE SEQUENCE [LARGE SCALE GENOMIC DNA]</scope>
    <source>
        <strain evidence="1 2">ST-64</strain>
    </source>
</reference>
<dbReference type="Gene3D" id="1.20.1050.10">
    <property type="match status" value="1"/>
</dbReference>
<evidence type="ECO:0000313" key="2">
    <source>
        <dbReference type="Proteomes" id="UP001629244"/>
    </source>
</evidence>
<sequence length="92" mass="10086">MGRTVDEHGRIWQRVNEFENYVRDLLDVAIIPPLLRGHANDDPEAKRTYAVRVFAALGWMGQASSDAPYIAGDRITGADIVAAPPHRTAASS</sequence>
<dbReference type="InterPro" id="IPR036282">
    <property type="entry name" value="Glutathione-S-Trfase_C_sf"/>
</dbReference>
<evidence type="ECO:0000313" key="1">
    <source>
        <dbReference type="EMBL" id="MFL9841903.1"/>
    </source>
</evidence>